<proteinExistence type="predicted"/>
<dbReference type="AlphaFoldDB" id="A0A210R346"/>
<evidence type="ECO:0000313" key="3">
    <source>
        <dbReference type="EMBL" id="OWF55385.1"/>
    </source>
</evidence>
<dbReference type="InterPro" id="IPR016186">
    <property type="entry name" value="C-type_lectin-like/link_sf"/>
</dbReference>
<organism evidence="3 4">
    <name type="scientific">Mizuhopecten yessoensis</name>
    <name type="common">Japanese scallop</name>
    <name type="synonym">Patinopecten yessoensis</name>
    <dbReference type="NCBI Taxonomy" id="6573"/>
    <lineage>
        <taxon>Eukaryota</taxon>
        <taxon>Metazoa</taxon>
        <taxon>Spiralia</taxon>
        <taxon>Lophotrochozoa</taxon>
        <taxon>Mollusca</taxon>
        <taxon>Bivalvia</taxon>
        <taxon>Autobranchia</taxon>
        <taxon>Pteriomorphia</taxon>
        <taxon>Pectinida</taxon>
        <taxon>Pectinoidea</taxon>
        <taxon>Pectinidae</taxon>
        <taxon>Mizuhopecten</taxon>
    </lineage>
</organism>
<dbReference type="InterPro" id="IPR016187">
    <property type="entry name" value="CTDL_fold"/>
</dbReference>
<dbReference type="PANTHER" id="PTHR22803">
    <property type="entry name" value="MANNOSE, PHOSPHOLIPASE, LECTIN RECEPTOR RELATED"/>
    <property type="match status" value="1"/>
</dbReference>
<keyword evidence="1" id="KW-0732">Signal</keyword>
<dbReference type="OrthoDB" id="6118498at2759"/>
<feature type="signal peptide" evidence="1">
    <location>
        <begin position="1"/>
        <end position="20"/>
    </location>
</feature>
<keyword evidence="4" id="KW-1185">Reference proteome</keyword>
<sequence>MHLHLVLTLAIALAVAVVKANKCESGWAEFKEDCIYIGHDRTSWDDAEKRCRDRGAWLLSDDNEEKHDFLTTLLNVFYNWHYERFFIGGSDYYFEGQFRWVETGAHVGPFSRWAAGQPQLNNTRNCLMLEWEGNELVWSDQVCRPREYTYYICEKLGNVTVAPDNGIIG</sequence>
<dbReference type="EMBL" id="NEDP02000690">
    <property type="protein sequence ID" value="OWF55385.1"/>
    <property type="molecule type" value="Genomic_DNA"/>
</dbReference>
<dbReference type="InterPro" id="IPR001304">
    <property type="entry name" value="C-type_lectin-like"/>
</dbReference>
<evidence type="ECO:0000256" key="1">
    <source>
        <dbReference type="SAM" id="SignalP"/>
    </source>
</evidence>
<dbReference type="InterPro" id="IPR050111">
    <property type="entry name" value="C-type_lectin/snaclec_domain"/>
</dbReference>
<evidence type="ECO:0000313" key="4">
    <source>
        <dbReference type="Proteomes" id="UP000242188"/>
    </source>
</evidence>
<dbReference type="Pfam" id="PF00059">
    <property type="entry name" value="Lectin_C"/>
    <property type="match status" value="1"/>
</dbReference>
<comment type="caution">
    <text evidence="3">The sequence shown here is derived from an EMBL/GenBank/DDBJ whole genome shotgun (WGS) entry which is preliminary data.</text>
</comment>
<name>A0A210R346_MIZYE</name>
<feature type="domain" description="C-type lectin" evidence="2">
    <location>
        <begin position="30"/>
        <end position="143"/>
    </location>
</feature>
<dbReference type="CDD" id="cd00037">
    <property type="entry name" value="CLECT"/>
    <property type="match status" value="1"/>
</dbReference>
<dbReference type="PROSITE" id="PS50041">
    <property type="entry name" value="C_TYPE_LECTIN_2"/>
    <property type="match status" value="1"/>
</dbReference>
<feature type="chain" id="PRO_5012148722" evidence="1">
    <location>
        <begin position="21"/>
        <end position="169"/>
    </location>
</feature>
<dbReference type="SMART" id="SM00034">
    <property type="entry name" value="CLECT"/>
    <property type="match status" value="1"/>
</dbReference>
<gene>
    <name evidence="3" type="ORF">KP79_PYT21705</name>
</gene>
<protein>
    <submittedName>
        <fullName evidence="3">Perlucin-like protein</fullName>
    </submittedName>
</protein>
<dbReference type="Proteomes" id="UP000242188">
    <property type="component" value="Unassembled WGS sequence"/>
</dbReference>
<evidence type="ECO:0000259" key="2">
    <source>
        <dbReference type="PROSITE" id="PS50041"/>
    </source>
</evidence>
<dbReference type="Gene3D" id="3.10.100.10">
    <property type="entry name" value="Mannose-Binding Protein A, subunit A"/>
    <property type="match status" value="1"/>
</dbReference>
<dbReference type="SUPFAM" id="SSF56436">
    <property type="entry name" value="C-type lectin-like"/>
    <property type="match status" value="1"/>
</dbReference>
<reference evidence="3 4" key="1">
    <citation type="journal article" date="2017" name="Nat. Ecol. Evol.">
        <title>Scallop genome provides insights into evolution of bilaterian karyotype and development.</title>
        <authorList>
            <person name="Wang S."/>
            <person name="Zhang J."/>
            <person name="Jiao W."/>
            <person name="Li J."/>
            <person name="Xun X."/>
            <person name="Sun Y."/>
            <person name="Guo X."/>
            <person name="Huan P."/>
            <person name="Dong B."/>
            <person name="Zhang L."/>
            <person name="Hu X."/>
            <person name="Sun X."/>
            <person name="Wang J."/>
            <person name="Zhao C."/>
            <person name="Wang Y."/>
            <person name="Wang D."/>
            <person name="Huang X."/>
            <person name="Wang R."/>
            <person name="Lv J."/>
            <person name="Li Y."/>
            <person name="Zhang Z."/>
            <person name="Liu B."/>
            <person name="Lu W."/>
            <person name="Hui Y."/>
            <person name="Liang J."/>
            <person name="Zhou Z."/>
            <person name="Hou R."/>
            <person name="Li X."/>
            <person name="Liu Y."/>
            <person name="Li H."/>
            <person name="Ning X."/>
            <person name="Lin Y."/>
            <person name="Zhao L."/>
            <person name="Xing Q."/>
            <person name="Dou J."/>
            <person name="Li Y."/>
            <person name="Mao J."/>
            <person name="Guo H."/>
            <person name="Dou H."/>
            <person name="Li T."/>
            <person name="Mu C."/>
            <person name="Jiang W."/>
            <person name="Fu Q."/>
            <person name="Fu X."/>
            <person name="Miao Y."/>
            <person name="Liu J."/>
            <person name="Yu Q."/>
            <person name="Li R."/>
            <person name="Liao H."/>
            <person name="Li X."/>
            <person name="Kong Y."/>
            <person name="Jiang Z."/>
            <person name="Chourrout D."/>
            <person name="Li R."/>
            <person name="Bao Z."/>
        </authorList>
    </citation>
    <scope>NUCLEOTIDE SEQUENCE [LARGE SCALE GENOMIC DNA]</scope>
    <source>
        <strain evidence="3 4">PY_sf001</strain>
    </source>
</reference>
<accession>A0A210R346</accession>